<dbReference type="SUPFAM" id="SSF55073">
    <property type="entry name" value="Nucleotide cyclase"/>
    <property type="match status" value="1"/>
</dbReference>
<protein>
    <submittedName>
        <fullName evidence="6">Diguanylate cyclase/phosphodiesterase (GGDEF &amp; EAL domains) with PAS/PAC sensor(S)</fullName>
    </submittedName>
</protein>
<feature type="domain" description="EAL" evidence="4">
    <location>
        <begin position="579"/>
        <end position="853"/>
    </location>
</feature>
<sequence length="856" mass="97129">MSDSVTKQRVLIVEESATLRYMLGKSLQKQGYELISANSFESAIASLQSSRQQLHAILIGWPNYEYFGESKQLLVILDREPYSEVPVILLSNDAKLDLLNWMSTRKKTALVPWENYQEVVSSLETMLNPESREPVIEQRKVYRDERRIKVLFVDDSKSIRVYYQRLLERNDYTVITASSVEEAYAIATAEKIDIAIVDYFMPKQNGYVLCQKLRDNPKTSEIRTAVITGTYLDSVIRDCLQAGAIECMFKNEAEELFLARLSGMRRFIEVQSSIEQQRENLAAILESVGEGVYGVDKEGRVTFMNPAALKVLGLHDVKSLLGVNADEAFHVLKESTGDDLLKNAYHTGDQLNGWETKFRHQNGKEIPVDCTLYPLMVSDKKEGSVIAFRDISERKMMEEKLRWQATHDHLTGLYNRRYFESCLEKELGNVKRSGIMSAVVYLDLDRFKYVNDTAGHEVGDQLLVDLSQEVNKQLRRHDIAARIGGDEFAVILKNVDESLAINIADEIRKSLSNLRAHHEDKTYHVNASFGVALMDSPEITAGDVMANADIACHISKRLGRNQTHLYEKESDERNVMGSELGWSTRIKEALEKDDFVLHYQPILRMEDIDLVNLPAQDGVLWQRHLNDVDKIYSYEVLVRMVGKEGEIHYPDSFIPTAERFNLMTDIDMWVLENALQEVVATGVSSKEIRLSINISGNTVDSDDSLEKIKSLIERYDINPQSLTFEVTETCAISNLEDANDFISELRKMGCRFSLDDFGSGFCSFSQLKNLPTDFVKIDGQFVKSMARGATDRAIVTAMNDVAHSLGRYTVAEYVESPEIVRLLKICGVDKVQGNYISVPLEELPNNNVVKLKQTNV</sequence>
<dbReference type="SMART" id="SM00052">
    <property type="entry name" value="EAL"/>
    <property type="match status" value="1"/>
</dbReference>
<dbReference type="GO" id="GO:0000160">
    <property type="term" value="P:phosphorelay signal transduction system"/>
    <property type="evidence" value="ECO:0007669"/>
    <property type="project" value="InterPro"/>
</dbReference>
<dbReference type="SMART" id="SM00267">
    <property type="entry name" value="GGDEF"/>
    <property type="match status" value="1"/>
</dbReference>
<dbReference type="AlphaFoldDB" id="A0A3B0WM60"/>
<feature type="domain" description="PAS" evidence="2">
    <location>
        <begin position="277"/>
        <end position="314"/>
    </location>
</feature>
<feature type="domain" description="GGDEF" evidence="5">
    <location>
        <begin position="435"/>
        <end position="568"/>
    </location>
</feature>
<dbReference type="InterPro" id="IPR011006">
    <property type="entry name" value="CheY-like_superfamily"/>
</dbReference>
<name>A0A3B0WM60_9ZZZZ</name>
<dbReference type="InterPro" id="IPR001789">
    <property type="entry name" value="Sig_transdc_resp-reg_receiver"/>
</dbReference>
<evidence type="ECO:0000259" key="2">
    <source>
        <dbReference type="PROSITE" id="PS50112"/>
    </source>
</evidence>
<dbReference type="SMART" id="SM00091">
    <property type="entry name" value="PAS"/>
    <property type="match status" value="1"/>
</dbReference>
<dbReference type="CDD" id="cd00156">
    <property type="entry name" value="REC"/>
    <property type="match status" value="1"/>
</dbReference>
<dbReference type="EMBL" id="UOFE01000034">
    <property type="protein sequence ID" value="VAW53423.1"/>
    <property type="molecule type" value="Genomic_DNA"/>
</dbReference>
<dbReference type="Pfam" id="PF00990">
    <property type="entry name" value="GGDEF"/>
    <property type="match status" value="1"/>
</dbReference>
<dbReference type="InterPro" id="IPR052155">
    <property type="entry name" value="Biofilm_reg_signaling"/>
</dbReference>
<evidence type="ECO:0000259" key="3">
    <source>
        <dbReference type="PROSITE" id="PS50113"/>
    </source>
</evidence>
<organism evidence="6">
    <name type="scientific">hydrothermal vent metagenome</name>
    <dbReference type="NCBI Taxonomy" id="652676"/>
    <lineage>
        <taxon>unclassified sequences</taxon>
        <taxon>metagenomes</taxon>
        <taxon>ecological metagenomes</taxon>
    </lineage>
</organism>
<dbReference type="InterPro" id="IPR000700">
    <property type="entry name" value="PAS-assoc_C"/>
</dbReference>
<dbReference type="PANTHER" id="PTHR44757:SF2">
    <property type="entry name" value="BIOFILM ARCHITECTURE MAINTENANCE PROTEIN MBAA"/>
    <property type="match status" value="1"/>
</dbReference>
<dbReference type="PANTHER" id="PTHR44757">
    <property type="entry name" value="DIGUANYLATE CYCLASE DGCP"/>
    <property type="match status" value="1"/>
</dbReference>
<dbReference type="NCBIfam" id="TIGR00229">
    <property type="entry name" value="sensory_box"/>
    <property type="match status" value="1"/>
</dbReference>
<dbReference type="Pfam" id="PF00072">
    <property type="entry name" value="Response_reg"/>
    <property type="match status" value="1"/>
</dbReference>
<accession>A0A3B0WM60</accession>
<dbReference type="InterPro" id="IPR013767">
    <property type="entry name" value="PAS_fold"/>
</dbReference>
<dbReference type="PROSITE" id="PS50887">
    <property type="entry name" value="GGDEF"/>
    <property type="match status" value="1"/>
</dbReference>
<dbReference type="PROSITE" id="PS50113">
    <property type="entry name" value="PAC"/>
    <property type="match status" value="1"/>
</dbReference>
<dbReference type="PROSITE" id="PS50110">
    <property type="entry name" value="RESPONSE_REGULATORY"/>
    <property type="match status" value="1"/>
</dbReference>
<feature type="domain" description="PAC" evidence="3">
    <location>
        <begin position="352"/>
        <end position="403"/>
    </location>
</feature>
<evidence type="ECO:0000259" key="1">
    <source>
        <dbReference type="PROSITE" id="PS50110"/>
    </source>
</evidence>
<evidence type="ECO:0000313" key="6">
    <source>
        <dbReference type="EMBL" id="VAW53423.1"/>
    </source>
</evidence>
<gene>
    <name evidence="6" type="ORF">MNBD_GAMMA05-360</name>
</gene>
<dbReference type="InterPro" id="IPR035965">
    <property type="entry name" value="PAS-like_dom_sf"/>
</dbReference>
<dbReference type="CDD" id="cd00130">
    <property type="entry name" value="PAS"/>
    <property type="match status" value="1"/>
</dbReference>
<dbReference type="FunFam" id="3.30.70.270:FF:000001">
    <property type="entry name" value="Diguanylate cyclase domain protein"/>
    <property type="match status" value="1"/>
</dbReference>
<dbReference type="NCBIfam" id="TIGR00254">
    <property type="entry name" value="GGDEF"/>
    <property type="match status" value="1"/>
</dbReference>
<dbReference type="Pfam" id="PF00989">
    <property type="entry name" value="PAS"/>
    <property type="match status" value="1"/>
</dbReference>
<evidence type="ECO:0000259" key="4">
    <source>
        <dbReference type="PROSITE" id="PS50883"/>
    </source>
</evidence>
<reference evidence="6" key="1">
    <citation type="submission" date="2018-06" db="EMBL/GenBank/DDBJ databases">
        <authorList>
            <person name="Zhirakovskaya E."/>
        </authorList>
    </citation>
    <scope>NUCLEOTIDE SEQUENCE</scope>
</reference>
<dbReference type="GO" id="GO:0006355">
    <property type="term" value="P:regulation of DNA-templated transcription"/>
    <property type="evidence" value="ECO:0007669"/>
    <property type="project" value="InterPro"/>
</dbReference>
<dbReference type="Gene3D" id="3.30.450.20">
    <property type="entry name" value="PAS domain"/>
    <property type="match status" value="1"/>
</dbReference>
<dbReference type="Gene3D" id="3.40.50.2300">
    <property type="match status" value="2"/>
</dbReference>
<dbReference type="PROSITE" id="PS50112">
    <property type="entry name" value="PAS"/>
    <property type="match status" value="1"/>
</dbReference>
<dbReference type="Gene3D" id="3.30.70.270">
    <property type="match status" value="1"/>
</dbReference>
<dbReference type="InterPro" id="IPR000160">
    <property type="entry name" value="GGDEF_dom"/>
</dbReference>
<dbReference type="SUPFAM" id="SSF141868">
    <property type="entry name" value="EAL domain-like"/>
    <property type="match status" value="1"/>
</dbReference>
<dbReference type="Pfam" id="PF00563">
    <property type="entry name" value="EAL"/>
    <property type="match status" value="1"/>
</dbReference>
<proteinExistence type="predicted"/>
<dbReference type="InterPro" id="IPR000014">
    <property type="entry name" value="PAS"/>
</dbReference>
<dbReference type="SUPFAM" id="SSF52172">
    <property type="entry name" value="CheY-like"/>
    <property type="match status" value="2"/>
</dbReference>
<dbReference type="SMART" id="SM00448">
    <property type="entry name" value="REC"/>
    <property type="match status" value="1"/>
</dbReference>
<dbReference type="PROSITE" id="PS50883">
    <property type="entry name" value="EAL"/>
    <property type="match status" value="1"/>
</dbReference>
<dbReference type="CDD" id="cd01948">
    <property type="entry name" value="EAL"/>
    <property type="match status" value="1"/>
</dbReference>
<feature type="domain" description="Response regulatory" evidence="1">
    <location>
        <begin position="149"/>
        <end position="265"/>
    </location>
</feature>
<dbReference type="SUPFAM" id="SSF55785">
    <property type="entry name" value="PYP-like sensor domain (PAS domain)"/>
    <property type="match status" value="1"/>
</dbReference>
<dbReference type="CDD" id="cd01949">
    <property type="entry name" value="GGDEF"/>
    <property type="match status" value="1"/>
</dbReference>
<evidence type="ECO:0000259" key="5">
    <source>
        <dbReference type="PROSITE" id="PS50887"/>
    </source>
</evidence>
<dbReference type="InterPro" id="IPR043128">
    <property type="entry name" value="Rev_trsase/Diguanyl_cyclase"/>
</dbReference>
<dbReference type="InterPro" id="IPR029787">
    <property type="entry name" value="Nucleotide_cyclase"/>
</dbReference>
<dbReference type="Gene3D" id="3.20.20.450">
    <property type="entry name" value="EAL domain"/>
    <property type="match status" value="1"/>
</dbReference>
<dbReference type="InterPro" id="IPR035919">
    <property type="entry name" value="EAL_sf"/>
</dbReference>
<dbReference type="InterPro" id="IPR001633">
    <property type="entry name" value="EAL_dom"/>
</dbReference>